<keyword evidence="10" id="KW-0448">Lipopolysaccharide biosynthesis</keyword>
<evidence type="ECO:0000256" key="1">
    <source>
        <dbReference type="ARBA" id="ARBA00003394"/>
    </source>
</evidence>
<feature type="domain" description="3-deoxy-D-manno-octulosonic-acid transferase N-terminal" evidence="11">
    <location>
        <begin position="34"/>
        <end position="209"/>
    </location>
</feature>
<dbReference type="PANTHER" id="PTHR42755">
    <property type="entry name" value="3-DEOXY-MANNO-OCTULOSONATE CYTIDYLYLTRANSFERASE"/>
    <property type="match status" value="1"/>
</dbReference>
<comment type="catalytic activity">
    <reaction evidence="7 10">
        <text>lipid IVA (E. coli) + CMP-3-deoxy-beta-D-manno-octulosonate = alpha-Kdo-(2-&gt;6)-lipid IVA (E. coli) + CMP + H(+)</text>
        <dbReference type="Rhea" id="RHEA:28066"/>
        <dbReference type="ChEBI" id="CHEBI:15378"/>
        <dbReference type="ChEBI" id="CHEBI:58603"/>
        <dbReference type="ChEBI" id="CHEBI:60364"/>
        <dbReference type="ChEBI" id="CHEBI:60377"/>
        <dbReference type="ChEBI" id="CHEBI:85987"/>
        <dbReference type="EC" id="2.4.99.12"/>
    </reaction>
</comment>
<evidence type="ECO:0000256" key="8">
    <source>
        <dbReference type="PIRSR" id="PIRSR639901-1"/>
    </source>
</evidence>
<comment type="pathway">
    <text evidence="2 10">Bacterial outer membrane biogenesis; LPS core biosynthesis.</text>
</comment>
<name>A0A3D9HX29_9PROT</name>
<comment type="subcellular location">
    <subcellularLocation>
        <location evidence="10">Cell membrane</location>
    </subcellularLocation>
</comment>
<evidence type="ECO:0000256" key="5">
    <source>
        <dbReference type="ARBA" id="ARBA00022679"/>
    </source>
</evidence>
<dbReference type="UniPathway" id="UPA00958"/>
<comment type="function">
    <text evidence="1 10">Involved in lipopolysaccharide (LPS) biosynthesis. Catalyzes the transfer of 3-deoxy-D-manno-octulosonate (Kdo) residue(s) from CMP-Kdo to lipid IV(A), the tetraacyldisaccharide-1,4'-bisphosphate precursor of lipid A.</text>
</comment>
<evidence type="ECO:0000313" key="13">
    <source>
        <dbReference type="Proteomes" id="UP000256845"/>
    </source>
</evidence>
<gene>
    <name evidence="12" type="ORF">DFP90_101859</name>
</gene>
<feature type="site" description="Transition state stabilizer" evidence="9">
    <location>
        <position position="207"/>
    </location>
</feature>
<dbReference type="Gene3D" id="3.40.50.11720">
    <property type="entry name" value="3-Deoxy-D-manno-octulosonic-acid transferase, N-terminal domain"/>
    <property type="match status" value="1"/>
</dbReference>
<dbReference type="Pfam" id="PF04413">
    <property type="entry name" value="Glycos_transf_N"/>
    <property type="match status" value="1"/>
</dbReference>
<dbReference type="GO" id="GO:0005886">
    <property type="term" value="C:plasma membrane"/>
    <property type="evidence" value="ECO:0007669"/>
    <property type="project" value="UniProtKB-SubCell"/>
</dbReference>
<keyword evidence="10" id="KW-0472">Membrane</keyword>
<evidence type="ECO:0000256" key="7">
    <source>
        <dbReference type="ARBA" id="ARBA00049183"/>
    </source>
</evidence>
<sequence length="425" mass="46973">MILGAYRSLTWLSGPLLERLIKKRLARGKEDPARVNERKGIASAARPKGPVIWIHAASVGEAVSSLPLIDRLLADHPQATILQTTGTVTSAQMMEKRLAHRAIHQFIPLDHPAWVRRFLDHWQPDLALWMESELWPNLLAQTRRRNIPMILVNARLSDRSFRRWQKFPGIADSLLSGFQEIMVQSERDREKFATLGFPRAQHPGNLKFAGLPRSVPGAENSELGLSIAGRPCWLAASTHQGEENIVASAQQRLRKKYPDLLLILAPRHPERGETVKRALIEQGFITAQRSQGETPTHETSIYLADTLGEMDLFYSLSRITAVCGSLIPGIGGHNPLEPARWGNAILFGSHMANCRDLADAMLATKSAVEVKDANQLADALDGYLTAPEKLSIAGSLAAAFVEKEAEVVDRMIKIITPYLPVGASD</sequence>
<dbReference type="GO" id="GO:0043842">
    <property type="term" value="F:Kdo transferase activity"/>
    <property type="evidence" value="ECO:0007669"/>
    <property type="project" value="UniProtKB-EC"/>
</dbReference>
<accession>A0A3D9HX29</accession>
<feature type="active site" description="Proton acceptor" evidence="8">
    <location>
        <position position="61"/>
    </location>
</feature>
<keyword evidence="13" id="KW-1185">Reference proteome</keyword>
<dbReference type="FunFam" id="3.40.50.11720:FF:000001">
    <property type="entry name" value="3-deoxy-D-manno-octulosonic acid transferase"/>
    <property type="match status" value="1"/>
</dbReference>
<evidence type="ECO:0000259" key="11">
    <source>
        <dbReference type="Pfam" id="PF04413"/>
    </source>
</evidence>
<evidence type="ECO:0000313" key="12">
    <source>
        <dbReference type="EMBL" id="RED54058.1"/>
    </source>
</evidence>
<dbReference type="GO" id="GO:0009244">
    <property type="term" value="P:lipopolysaccharide core region biosynthetic process"/>
    <property type="evidence" value="ECO:0007669"/>
    <property type="project" value="UniProtKB-UniRule"/>
</dbReference>
<evidence type="ECO:0000256" key="2">
    <source>
        <dbReference type="ARBA" id="ARBA00004713"/>
    </source>
</evidence>
<comment type="caution">
    <text evidence="12">The sequence shown here is derived from an EMBL/GenBank/DDBJ whole genome shotgun (WGS) entry which is preliminary data.</text>
</comment>
<evidence type="ECO:0000256" key="10">
    <source>
        <dbReference type="RuleBase" id="RU365103"/>
    </source>
</evidence>
<dbReference type="Proteomes" id="UP000256845">
    <property type="component" value="Unassembled WGS sequence"/>
</dbReference>
<dbReference type="PANTHER" id="PTHR42755:SF1">
    <property type="entry name" value="3-DEOXY-D-MANNO-OCTULOSONIC ACID TRANSFERASE, MITOCHONDRIAL-RELATED"/>
    <property type="match status" value="1"/>
</dbReference>
<organism evidence="12 13">
    <name type="scientific">Aestuariispira insulae</name>
    <dbReference type="NCBI Taxonomy" id="1461337"/>
    <lineage>
        <taxon>Bacteria</taxon>
        <taxon>Pseudomonadati</taxon>
        <taxon>Pseudomonadota</taxon>
        <taxon>Alphaproteobacteria</taxon>
        <taxon>Rhodospirillales</taxon>
        <taxon>Kiloniellaceae</taxon>
        <taxon>Aestuariispira</taxon>
    </lineage>
</organism>
<dbReference type="Gene3D" id="3.40.50.2000">
    <property type="entry name" value="Glycogen Phosphorylase B"/>
    <property type="match status" value="1"/>
</dbReference>
<dbReference type="EMBL" id="QRDW01000001">
    <property type="protein sequence ID" value="RED54058.1"/>
    <property type="molecule type" value="Genomic_DNA"/>
</dbReference>
<evidence type="ECO:0000256" key="9">
    <source>
        <dbReference type="PIRSR" id="PIRSR639901-2"/>
    </source>
</evidence>
<dbReference type="InterPro" id="IPR007507">
    <property type="entry name" value="Glycos_transf_N"/>
</dbReference>
<comment type="similarity">
    <text evidence="10">Belongs to the glycosyltransferase group 1 family.</text>
</comment>
<keyword evidence="5 10" id="KW-0808">Transferase</keyword>
<feature type="site" description="Transition state stabilizer" evidence="9">
    <location>
        <position position="131"/>
    </location>
</feature>
<dbReference type="RefSeq" id="WP_115935146.1">
    <property type="nucleotide sequence ID" value="NZ_QRDW01000001.1"/>
</dbReference>
<keyword evidence="10" id="KW-1003">Cell membrane</keyword>
<dbReference type="GO" id="GO:0009245">
    <property type="term" value="P:lipid A biosynthetic process"/>
    <property type="evidence" value="ECO:0007669"/>
    <property type="project" value="TreeGrafter"/>
</dbReference>
<protein>
    <recommendedName>
        <fullName evidence="4 10">3-deoxy-D-manno-octulosonic acid transferase</fullName>
        <shortName evidence="10">Kdo transferase</shortName>
        <ecNumber evidence="3 10">2.4.99.12</ecNumber>
    </recommendedName>
    <alternativeName>
        <fullName evidence="6 10">Lipid IV(A) 3-deoxy-D-manno-octulosonic acid transferase</fullName>
    </alternativeName>
</protein>
<dbReference type="EC" id="2.4.99.12" evidence="3 10"/>
<reference evidence="12 13" key="1">
    <citation type="submission" date="2018-07" db="EMBL/GenBank/DDBJ databases">
        <title>Genomic Encyclopedia of Type Strains, Phase III (KMG-III): the genomes of soil and plant-associated and newly described type strains.</title>
        <authorList>
            <person name="Whitman W."/>
        </authorList>
    </citation>
    <scope>NUCLEOTIDE SEQUENCE [LARGE SCALE GENOMIC DNA]</scope>
    <source>
        <strain evidence="12 13">CECT 8488</strain>
    </source>
</reference>
<dbReference type="AlphaFoldDB" id="A0A3D9HX29"/>
<dbReference type="InterPro" id="IPR038107">
    <property type="entry name" value="Glycos_transf_N_sf"/>
</dbReference>
<evidence type="ECO:0000256" key="6">
    <source>
        <dbReference type="ARBA" id="ARBA00031445"/>
    </source>
</evidence>
<evidence type="ECO:0000256" key="4">
    <source>
        <dbReference type="ARBA" id="ARBA00019077"/>
    </source>
</evidence>
<proteinExistence type="inferred from homology"/>
<dbReference type="OrthoDB" id="9789797at2"/>
<dbReference type="InterPro" id="IPR039901">
    <property type="entry name" value="Kdotransferase"/>
</dbReference>
<evidence type="ECO:0000256" key="3">
    <source>
        <dbReference type="ARBA" id="ARBA00012621"/>
    </source>
</evidence>